<keyword evidence="1" id="KW-0812">Transmembrane</keyword>
<feature type="transmembrane region" description="Helical" evidence="1">
    <location>
        <begin position="26"/>
        <end position="44"/>
    </location>
</feature>
<organism evidence="2">
    <name type="scientific">Rhizophora mucronata</name>
    <name type="common">Asiatic mangrove</name>
    <dbReference type="NCBI Taxonomy" id="61149"/>
    <lineage>
        <taxon>Eukaryota</taxon>
        <taxon>Viridiplantae</taxon>
        <taxon>Streptophyta</taxon>
        <taxon>Embryophyta</taxon>
        <taxon>Tracheophyta</taxon>
        <taxon>Spermatophyta</taxon>
        <taxon>Magnoliopsida</taxon>
        <taxon>eudicotyledons</taxon>
        <taxon>Gunneridae</taxon>
        <taxon>Pentapetalae</taxon>
        <taxon>rosids</taxon>
        <taxon>fabids</taxon>
        <taxon>Malpighiales</taxon>
        <taxon>Rhizophoraceae</taxon>
        <taxon>Rhizophora</taxon>
    </lineage>
</organism>
<proteinExistence type="predicted"/>
<accession>A0A2P2MBT2</accession>
<dbReference type="EMBL" id="GGEC01047196">
    <property type="protein sequence ID" value="MBX27680.1"/>
    <property type="molecule type" value="Transcribed_RNA"/>
</dbReference>
<reference evidence="2" key="1">
    <citation type="submission" date="2018-02" db="EMBL/GenBank/DDBJ databases">
        <title>Rhizophora mucronata_Transcriptome.</title>
        <authorList>
            <person name="Meera S.P."/>
            <person name="Sreeshan A."/>
            <person name="Augustine A."/>
        </authorList>
    </citation>
    <scope>NUCLEOTIDE SEQUENCE</scope>
    <source>
        <tissue evidence="2">Leaf</tissue>
    </source>
</reference>
<dbReference type="AlphaFoldDB" id="A0A2P2MBT2"/>
<protein>
    <submittedName>
        <fullName evidence="2">Uncharacterized protein MANES_03G000500</fullName>
    </submittedName>
</protein>
<name>A0A2P2MBT2_RHIMU</name>
<keyword evidence="1" id="KW-0472">Membrane</keyword>
<evidence type="ECO:0000313" key="2">
    <source>
        <dbReference type="EMBL" id="MBX27680.1"/>
    </source>
</evidence>
<evidence type="ECO:0000256" key="1">
    <source>
        <dbReference type="SAM" id="Phobius"/>
    </source>
</evidence>
<keyword evidence="1" id="KW-1133">Transmembrane helix</keyword>
<dbReference type="EMBL" id="GGEC01047201">
    <property type="protein sequence ID" value="MBX27685.1"/>
    <property type="molecule type" value="Transcribed_RNA"/>
</dbReference>
<sequence length="76" mass="7996">MASSASSSFGFALGRPHSLTLLLDKSFKALSMVICSGFVFLGTGTMERRCLTEKPAFPSFIITGCPSFGCLPNVTG</sequence>